<sequence>MSDQPSNFQKAITGEWHGTPSLFEPDGTHVGWNKISRESSFDNGRTTYWMETGIDAVGELRHRFDLPTKFEFGVIDSDQNRIYTGPDFVGSGRPFGTLVDSYYYSPGWNVNLRTVNQIIPEMGIQAYSSQMFEADTLVCVFNGLYINTPSDDKSPETLQKIADWQTKERAQGGKQFVLPPKHEGTFSGEFEVYNNKQELVGTNKVTVKHRPLNLLHTEQEITIEGVINKTFKALRTRNKNRYQFHGPDVHGNATTYGRYLYATRHFYGEPGHMWSREIMCDDDNTLICAWQFFDSGIPQYMTHGVLRWEEGEQVLKAQYID</sequence>
<dbReference type="EMBL" id="CP019343">
    <property type="protein sequence ID" value="ARN74108.1"/>
    <property type="molecule type" value="Genomic_DNA"/>
</dbReference>
<gene>
    <name evidence="1" type="ORF">BST96_08220</name>
</gene>
<organism evidence="1 2">
    <name type="scientific">Oceanicoccus sagamiensis</name>
    <dbReference type="NCBI Taxonomy" id="716816"/>
    <lineage>
        <taxon>Bacteria</taxon>
        <taxon>Pseudomonadati</taxon>
        <taxon>Pseudomonadota</taxon>
        <taxon>Gammaproteobacteria</taxon>
        <taxon>Cellvibrionales</taxon>
        <taxon>Spongiibacteraceae</taxon>
        <taxon>Oceanicoccus</taxon>
    </lineage>
</organism>
<keyword evidence="2" id="KW-1185">Reference proteome</keyword>
<proteinExistence type="predicted"/>
<dbReference type="RefSeq" id="WP_085758238.1">
    <property type="nucleotide sequence ID" value="NZ_CP019343.1"/>
</dbReference>
<dbReference type="KEGG" id="osg:BST96_08220"/>
<reference evidence="1 2" key="1">
    <citation type="submission" date="2016-11" db="EMBL/GenBank/DDBJ databases">
        <title>Trade-off between light-utilization and light-protection in marine flavobacteria.</title>
        <authorList>
            <person name="Kumagai Y."/>
        </authorList>
    </citation>
    <scope>NUCLEOTIDE SEQUENCE [LARGE SCALE GENOMIC DNA]</scope>
    <source>
        <strain evidence="1 2">NBRC 107125</strain>
    </source>
</reference>
<evidence type="ECO:0000313" key="2">
    <source>
        <dbReference type="Proteomes" id="UP000193450"/>
    </source>
</evidence>
<dbReference type="STRING" id="716816.BST96_08220"/>
<accession>A0A1X9N7R2</accession>
<dbReference type="AlphaFoldDB" id="A0A1X9N7R2"/>
<name>A0A1X9N7R2_9GAMM</name>
<evidence type="ECO:0000313" key="1">
    <source>
        <dbReference type="EMBL" id="ARN74108.1"/>
    </source>
</evidence>
<dbReference type="Proteomes" id="UP000193450">
    <property type="component" value="Chromosome"/>
</dbReference>
<protein>
    <submittedName>
        <fullName evidence="1">Uncharacterized protein</fullName>
    </submittedName>
</protein>
<dbReference type="OrthoDB" id="4517547at2"/>